<feature type="domain" description="HD-GYP" evidence="3">
    <location>
        <begin position="146"/>
        <end position="343"/>
    </location>
</feature>
<dbReference type="GO" id="GO:0000160">
    <property type="term" value="P:phosphorelay signal transduction system"/>
    <property type="evidence" value="ECO:0007669"/>
    <property type="project" value="InterPro"/>
</dbReference>
<dbReference type="RefSeq" id="WP_161018331.1">
    <property type="nucleotide sequence ID" value="NZ_WWCP01000002.1"/>
</dbReference>
<comment type="caution">
    <text evidence="4">The sequence shown here is derived from an EMBL/GenBank/DDBJ whole genome shotgun (WGS) entry which is preliminary data.</text>
</comment>
<proteinExistence type="predicted"/>
<dbReference type="Gene3D" id="3.40.50.2300">
    <property type="match status" value="1"/>
</dbReference>
<dbReference type="InterPro" id="IPR052020">
    <property type="entry name" value="Cyclic_di-GMP/3'3'-cGAMP_PDE"/>
</dbReference>
<dbReference type="PROSITE" id="PS50110">
    <property type="entry name" value="RESPONSE_REGULATORY"/>
    <property type="match status" value="1"/>
</dbReference>
<dbReference type="Pfam" id="PF13487">
    <property type="entry name" value="HD_5"/>
    <property type="match status" value="1"/>
</dbReference>
<dbReference type="EMBL" id="WWCP01000002">
    <property type="protein sequence ID" value="MYM81019.1"/>
    <property type="molecule type" value="Genomic_DNA"/>
</dbReference>
<dbReference type="CDD" id="cd00077">
    <property type="entry name" value="HDc"/>
    <property type="match status" value="1"/>
</dbReference>
<dbReference type="InterPro" id="IPR001789">
    <property type="entry name" value="Sig_transdc_resp-reg_receiver"/>
</dbReference>
<dbReference type="SMART" id="SM00471">
    <property type="entry name" value="HDc"/>
    <property type="match status" value="1"/>
</dbReference>
<protein>
    <submittedName>
        <fullName evidence="4">Response regulator</fullName>
    </submittedName>
</protein>
<dbReference type="SUPFAM" id="SSF52172">
    <property type="entry name" value="CheY-like"/>
    <property type="match status" value="1"/>
</dbReference>
<name>A0A6L8MF72_9BURK</name>
<sequence>MNVLVVDDTQMNLDLFCHMLSMLDTATPLPMADVGAALALCETSMPDLVVVDYMMPGIDGLEFLRRFRALPGARDVPVVMVTGDTESSVRHEALRLSANDFLTKPVNSIEFNVRIGNLLALRQAQLQLAARADTLAEAVAKATAAIVAREHEAIYRLSRAAEFRDSDTGSHLQRMAAYSRLIAATLGLDAAECDLIADAAPMHDIGKVGIPDAILLKPGPLTDSERAVMQHHPRIGAAILEGSESPLLQAGATIAISHHERYDGGGYPNGLAGEAIPLYGRIVAVADVFDALTSSRPYKQGWELARAVAYLQEQKGGQFDPACVDALLANLEEVPAIQQRYVDPPASEMSVAGLR</sequence>
<dbReference type="PROSITE" id="PS51832">
    <property type="entry name" value="HD_GYP"/>
    <property type="match status" value="1"/>
</dbReference>
<dbReference type="PANTHER" id="PTHR45228">
    <property type="entry name" value="CYCLIC DI-GMP PHOSPHODIESTERASE TM_0186-RELATED"/>
    <property type="match status" value="1"/>
</dbReference>
<dbReference type="SUPFAM" id="SSF109604">
    <property type="entry name" value="HD-domain/PDEase-like"/>
    <property type="match status" value="1"/>
</dbReference>
<evidence type="ECO:0000313" key="4">
    <source>
        <dbReference type="EMBL" id="MYM81019.1"/>
    </source>
</evidence>
<dbReference type="Proteomes" id="UP000474565">
    <property type="component" value="Unassembled WGS sequence"/>
</dbReference>
<dbReference type="GO" id="GO:0008081">
    <property type="term" value="F:phosphoric diester hydrolase activity"/>
    <property type="evidence" value="ECO:0007669"/>
    <property type="project" value="UniProtKB-ARBA"/>
</dbReference>
<dbReference type="Pfam" id="PF00072">
    <property type="entry name" value="Response_reg"/>
    <property type="match status" value="1"/>
</dbReference>
<dbReference type="InterPro" id="IPR011006">
    <property type="entry name" value="CheY-like_superfamily"/>
</dbReference>
<dbReference type="InterPro" id="IPR003607">
    <property type="entry name" value="HD/PDEase_dom"/>
</dbReference>
<evidence type="ECO:0000259" key="2">
    <source>
        <dbReference type="PROSITE" id="PS50110"/>
    </source>
</evidence>
<dbReference type="CDD" id="cd17551">
    <property type="entry name" value="REC_RpfG-like"/>
    <property type="match status" value="1"/>
</dbReference>
<dbReference type="InterPro" id="IPR037522">
    <property type="entry name" value="HD_GYP_dom"/>
</dbReference>
<dbReference type="Gene3D" id="1.10.3210.10">
    <property type="entry name" value="Hypothetical protein af1432"/>
    <property type="match status" value="1"/>
</dbReference>
<dbReference type="PANTHER" id="PTHR45228:SF1">
    <property type="entry name" value="CYCLIC DI-GMP PHOSPHODIESTERASE TM_0186"/>
    <property type="match status" value="1"/>
</dbReference>
<evidence type="ECO:0000259" key="3">
    <source>
        <dbReference type="PROSITE" id="PS51832"/>
    </source>
</evidence>
<reference evidence="4 5" key="1">
    <citation type="submission" date="2019-12" db="EMBL/GenBank/DDBJ databases">
        <title>Novel species isolated from a subtropical stream in China.</title>
        <authorList>
            <person name="Lu H."/>
        </authorList>
    </citation>
    <scope>NUCLEOTIDE SEQUENCE [LARGE SCALE GENOMIC DNA]</scope>
    <source>
        <strain evidence="4 5">FT50W</strain>
    </source>
</reference>
<gene>
    <name evidence="4" type="ORF">GTP44_03470</name>
</gene>
<keyword evidence="1" id="KW-0597">Phosphoprotein</keyword>
<accession>A0A6L8MF72</accession>
<feature type="domain" description="Response regulatory" evidence="2">
    <location>
        <begin position="2"/>
        <end position="119"/>
    </location>
</feature>
<feature type="modified residue" description="4-aspartylphosphate" evidence="1">
    <location>
        <position position="52"/>
    </location>
</feature>
<evidence type="ECO:0000313" key="5">
    <source>
        <dbReference type="Proteomes" id="UP000474565"/>
    </source>
</evidence>
<dbReference type="SMART" id="SM00448">
    <property type="entry name" value="REC"/>
    <property type="match status" value="1"/>
</dbReference>
<dbReference type="AlphaFoldDB" id="A0A6L8MF72"/>
<evidence type="ECO:0000256" key="1">
    <source>
        <dbReference type="PROSITE-ProRule" id="PRU00169"/>
    </source>
</evidence>
<organism evidence="4 5">
    <name type="scientific">Duganella lactea</name>
    <dbReference type="NCBI Taxonomy" id="2692173"/>
    <lineage>
        <taxon>Bacteria</taxon>
        <taxon>Pseudomonadati</taxon>
        <taxon>Pseudomonadota</taxon>
        <taxon>Betaproteobacteria</taxon>
        <taxon>Burkholderiales</taxon>
        <taxon>Oxalobacteraceae</taxon>
        <taxon>Telluria group</taxon>
        <taxon>Duganella</taxon>
    </lineage>
</organism>